<dbReference type="InterPro" id="IPR019557">
    <property type="entry name" value="AminoTfrase-like_pln_mobile"/>
</dbReference>
<dbReference type="OrthoDB" id="986792at2759"/>
<evidence type="ECO:0000313" key="2">
    <source>
        <dbReference type="EMBL" id="MBA0660363.1"/>
    </source>
</evidence>
<reference evidence="2 3" key="1">
    <citation type="journal article" date="2019" name="Genome Biol. Evol.">
        <title>Insights into the evolution of the New World diploid cottons (Gossypium, subgenus Houzingenia) based on genome sequencing.</title>
        <authorList>
            <person name="Grover C.E."/>
            <person name="Arick M.A. 2nd"/>
            <person name="Thrash A."/>
            <person name="Conover J.L."/>
            <person name="Sanders W.S."/>
            <person name="Peterson D.G."/>
            <person name="Frelichowski J.E."/>
            <person name="Scheffler J.A."/>
            <person name="Scheffler B.E."/>
            <person name="Wendel J.F."/>
        </authorList>
    </citation>
    <scope>NUCLEOTIDE SEQUENCE [LARGE SCALE GENOMIC DNA]</scope>
    <source>
        <strain evidence="2">57</strain>
        <tissue evidence="2">Leaf</tissue>
    </source>
</reference>
<dbReference type="AlphaFoldDB" id="A0A7J8VCF5"/>
<evidence type="ECO:0000259" key="1">
    <source>
        <dbReference type="Pfam" id="PF10536"/>
    </source>
</evidence>
<feature type="non-terminal residue" evidence="2">
    <location>
        <position position="1"/>
    </location>
</feature>
<name>A0A7J8VCF5_9ROSI</name>
<sequence length="121" mass="13743">RRLNFGDDINNLSEGAPEVIHGHLRDVGFLFVTCMLGETKLVPLFISALVKRWRLEMHTFHLPCRECIITLEDISLQLDLPIDGDVVTGPVISADWSATCEQLLGKVPNRFKGSRIEMRWL</sequence>
<feature type="domain" description="Aminotransferase-like plant mobile" evidence="1">
    <location>
        <begin position="44"/>
        <end position="121"/>
    </location>
</feature>
<keyword evidence="3" id="KW-1185">Reference proteome</keyword>
<organism evidence="2 3">
    <name type="scientific">Gossypium klotzschianum</name>
    <dbReference type="NCBI Taxonomy" id="34286"/>
    <lineage>
        <taxon>Eukaryota</taxon>
        <taxon>Viridiplantae</taxon>
        <taxon>Streptophyta</taxon>
        <taxon>Embryophyta</taxon>
        <taxon>Tracheophyta</taxon>
        <taxon>Spermatophyta</taxon>
        <taxon>Magnoliopsida</taxon>
        <taxon>eudicotyledons</taxon>
        <taxon>Gunneridae</taxon>
        <taxon>Pentapetalae</taxon>
        <taxon>rosids</taxon>
        <taxon>malvids</taxon>
        <taxon>Malvales</taxon>
        <taxon>Malvaceae</taxon>
        <taxon>Malvoideae</taxon>
        <taxon>Gossypium</taxon>
    </lineage>
</organism>
<dbReference type="EMBL" id="JABFAB010000009">
    <property type="protein sequence ID" value="MBA0660363.1"/>
    <property type="molecule type" value="Genomic_DNA"/>
</dbReference>
<dbReference type="Pfam" id="PF10536">
    <property type="entry name" value="PMD"/>
    <property type="match status" value="1"/>
</dbReference>
<accession>A0A7J8VCF5</accession>
<gene>
    <name evidence="2" type="ORF">Goklo_012386</name>
</gene>
<protein>
    <recommendedName>
        <fullName evidence="1">Aminotransferase-like plant mobile domain-containing protein</fullName>
    </recommendedName>
</protein>
<dbReference type="PANTHER" id="PTHR46033:SF8">
    <property type="entry name" value="PROTEIN MAINTENANCE OF MERISTEMS-LIKE"/>
    <property type="match status" value="1"/>
</dbReference>
<comment type="caution">
    <text evidence="2">The sequence shown here is derived from an EMBL/GenBank/DDBJ whole genome shotgun (WGS) entry which is preliminary data.</text>
</comment>
<proteinExistence type="predicted"/>
<dbReference type="PANTHER" id="PTHR46033">
    <property type="entry name" value="PROTEIN MAIN-LIKE 2"/>
    <property type="match status" value="1"/>
</dbReference>
<evidence type="ECO:0000313" key="3">
    <source>
        <dbReference type="Proteomes" id="UP000593573"/>
    </source>
</evidence>
<dbReference type="Proteomes" id="UP000593573">
    <property type="component" value="Unassembled WGS sequence"/>
</dbReference>
<dbReference type="GO" id="GO:0010073">
    <property type="term" value="P:meristem maintenance"/>
    <property type="evidence" value="ECO:0007669"/>
    <property type="project" value="InterPro"/>
</dbReference>
<dbReference type="InterPro" id="IPR044824">
    <property type="entry name" value="MAIN-like"/>
</dbReference>